<dbReference type="EMBL" id="BTPE01000003">
    <property type="protein sequence ID" value="GMQ32926.1"/>
    <property type="molecule type" value="Genomic_DNA"/>
</dbReference>
<comment type="caution">
    <text evidence="1">The sequence shown here is derived from an EMBL/GenBank/DDBJ whole genome shotgun (WGS) entry which is preliminary data.</text>
</comment>
<accession>A0ABQ6PZ99</accession>
<sequence length="59" mass="7090">MDYIISFILPHQNLKFGSFNRFPDFFTLFKQPIEPILTEIVVHSKNKHLNLNFRDKILN</sequence>
<dbReference type="Proteomes" id="UP001307705">
    <property type="component" value="Unassembled WGS sequence"/>
</dbReference>
<gene>
    <name evidence="1" type="ORF">Ataiwa_11980</name>
</gene>
<protein>
    <submittedName>
        <fullName evidence="1">Uncharacterized protein</fullName>
    </submittedName>
</protein>
<proteinExistence type="predicted"/>
<organism evidence="1 2">
    <name type="scientific">Algoriphagus taiwanensis</name>
    <dbReference type="NCBI Taxonomy" id="1445656"/>
    <lineage>
        <taxon>Bacteria</taxon>
        <taxon>Pseudomonadati</taxon>
        <taxon>Bacteroidota</taxon>
        <taxon>Cytophagia</taxon>
        <taxon>Cytophagales</taxon>
        <taxon>Cyclobacteriaceae</taxon>
        <taxon>Algoriphagus</taxon>
    </lineage>
</organism>
<keyword evidence="2" id="KW-1185">Reference proteome</keyword>
<name>A0ABQ6PZ99_9BACT</name>
<evidence type="ECO:0000313" key="2">
    <source>
        <dbReference type="Proteomes" id="UP001307705"/>
    </source>
</evidence>
<reference evidence="1 2" key="1">
    <citation type="submission" date="2023-08" db="EMBL/GenBank/DDBJ databases">
        <title>Draft genome sequence of Algoriphagus taiwanensis.</title>
        <authorList>
            <person name="Takatani N."/>
            <person name="Hosokawa M."/>
            <person name="Sawabe T."/>
        </authorList>
    </citation>
    <scope>NUCLEOTIDE SEQUENCE [LARGE SCALE GENOMIC DNA]</scope>
    <source>
        <strain evidence="1 2">JCM 19755</strain>
    </source>
</reference>
<evidence type="ECO:0000313" key="1">
    <source>
        <dbReference type="EMBL" id="GMQ32926.1"/>
    </source>
</evidence>